<protein>
    <submittedName>
        <fullName evidence="1">Uncharacterized protein</fullName>
    </submittedName>
</protein>
<name>A0A0L8H4H6_OCTBM</name>
<dbReference type="EMBL" id="KQ419238">
    <property type="protein sequence ID" value="KOF84168.1"/>
    <property type="molecule type" value="Genomic_DNA"/>
</dbReference>
<gene>
    <name evidence="1" type="ORF">OCBIM_22022514mg</name>
</gene>
<dbReference type="AlphaFoldDB" id="A0A0L8H4H6"/>
<evidence type="ECO:0000313" key="1">
    <source>
        <dbReference type="EMBL" id="KOF84168.1"/>
    </source>
</evidence>
<organism evidence="1">
    <name type="scientific">Octopus bimaculoides</name>
    <name type="common">California two-spotted octopus</name>
    <dbReference type="NCBI Taxonomy" id="37653"/>
    <lineage>
        <taxon>Eukaryota</taxon>
        <taxon>Metazoa</taxon>
        <taxon>Spiralia</taxon>
        <taxon>Lophotrochozoa</taxon>
        <taxon>Mollusca</taxon>
        <taxon>Cephalopoda</taxon>
        <taxon>Coleoidea</taxon>
        <taxon>Octopodiformes</taxon>
        <taxon>Octopoda</taxon>
        <taxon>Incirrata</taxon>
        <taxon>Octopodidae</taxon>
        <taxon>Octopus</taxon>
    </lineage>
</organism>
<proteinExistence type="predicted"/>
<accession>A0A0L8H4H6</accession>
<sequence>MDGMYQASRVIMYHGEHHQEPDQLPCHSRRPQFIGVAPVARLRKSYKGDHSYI</sequence>
<reference evidence="1" key="1">
    <citation type="submission" date="2015-07" db="EMBL/GenBank/DDBJ databases">
        <title>MeaNS - Measles Nucleotide Surveillance Program.</title>
        <authorList>
            <person name="Tran T."/>
            <person name="Druce J."/>
        </authorList>
    </citation>
    <scope>NUCLEOTIDE SEQUENCE</scope>
    <source>
        <strain evidence="1">UCB-OBI-ISO-001</strain>
        <tissue evidence="1">Gonad</tissue>
    </source>
</reference>